<dbReference type="FunFam" id="1.25.40.120:FF:000035">
    <property type="entry name" value="Geranylgeranyl transferase type-2 subunit alpha"/>
    <property type="match status" value="1"/>
</dbReference>
<dbReference type="GO" id="GO:0097354">
    <property type="term" value="P:prenylation"/>
    <property type="evidence" value="ECO:0007669"/>
    <property type="project" value="UniProtKB-UniRule"/>
</dbReference>
<keyword evidence="6" id="KW-0677">Repeat</keyword>
<comment type="similarity">
    <text evidence="1 9">Belongs to the protein prenyltransferase subunit alpha family.</text>
</comment>
<evidence type="ECO:0000256" key="6">
    <source>
        <dbReference type="ARBA" id="ARBA00022737"/>
    </source>
</evidence>
<evidence type="ECO:0000256" key="2">
    <source>
        <dbReference type="ARBA" id="ARBA00012656"/>
    </source>
</evidence>
<dbReference type="InterPro" id="IPR002088">
    <property type="entry name" value="Prenyl_trans_a"/>
</dbReference>
<keyword evidence="5 9" id="KW-0808">Transferase</keyword>
<comment type="caution">
    <text evidence="11">The sequence shown here is derived from an EMBL/GenBank/DDBJ whole genome shotgun (WGS) entry which is preliminary data.</text>
</comment>
<dbReference type="Proteomes" id="UP001163850">
    <property type="component" value="Unassembled WGS sequence"/>
</dbReference>
<keyword evidence="4 9" id="KW-0637">Prenyltransferase</keyword>
<protein>
    <recommendedName>
        <fullName evidence="3 9">Geranylgeranyl transferase type-2 subunit alpha</fullName>
        <ecNumber evidence="2 9">2.5.1.60</ecNumber>
    </recommendedName>
    <alternativeName>
        <fullName evidence="7 9">Geranylgeranyl transferase type II subunit alpha</fullName>
    </alternativeName>
</protein>
<dbReference type="PROSITE" id="PS51147">
    <property type="entry name" value="PFTA"/>
    <property type="match status" value="5"/>
</dbReference>
<dbReference type="PANTHER" id="PTHR11129:SF2">
    <property type="entry name" value="GERANYLGERANYL TRANSFERASE TYPE-2 SUBUNIT ALPHA"/>
    <property type="match status" value="1"/>
</dbReference>
<evidence type="ECO:0000256" key="8">
    <source>
        <dbReference type="ARBA" id="ARBA00047658"/>
    </source>
</evidence>
<dbReference type="SUPFAM" id="SSF48439">
    <property type="entry name" value="Protein prenylyltransferase"/>
    <property type="match status" value="1"/>
</dbReference>
<name>A0AA38URU3_9AGAR</name>
<dbReference type="GO" id="GO:0004663">
    <property type="term" value="F:Rab geranylgeranyltransferase activity"/>
    <property type="evidence" value="ECO:0007669"/>
    <property type="project" value="UniProtKB-UniRule"/>
</dbReference>
<comment type="function">
    <text evidence="9">Catalyzes the transfer of a geranyl-geranyl moiety from geranyl-geranyl pyrophosphate to cysteines occuring in specific C-terminal amino acid sequences.</text>
</comment>
<dbReference type="GO" id="GO:0005968">
    <property type="term" value="C:Rab-protein geranylgeranyltransferase complex"/>
    <property type="evidence" value="ECO:0007669"/>
    <property type="project" value="TreeGrafter"/>
</dbReference>
<comment type="catalytic activity">
    <reaction evidence="8 9">
        <text>geranylgeranyl diphosphate + L-cysteinyl-[protein] = S-geranylgeranyl-L-cysteinyl-[protein] + diphosphate</text>
        <dbReference type="Rhea" id="RHEA:21240"/>
        <dbReference type="Rhea" id="RHEA-COMP:10131"/>
        <dbReference type="Rhea" id="RHEA-COMP:11537"/>
        <dbReference type="ChEBI" id="CHEBI:29950"/>
        <dbReference type="ChEBI" id="CHEBI:33019"/>
        <dbReference type="ChEBI" id="CHEBI:57533"/>
        <dbReference type="ChEBI" id="CHEBI:86021"/>
        <dbReference type="EC" id="2.5.1.60"/>
    </reaction>
</comment>
<evidence type="ECO:0000313" key="12">
    <source>
        <dbReference type="Proteomes" id="UP001163850"/>
    </source>
</evidence>
<dbReference type="PANTHER" id="PTHR11129">
    <property type="entry name" value="PROTEIN FARNESYLTRANSFERASE ALPHA SUBUNIT/RAB GERANYLGERANYL TRANSFERASE ALPHA SUBUNIT"/>
    <property type="match status" value="1"/>
</dbReference>
<dbReference type="Pfam" id="PF01239">
    <property type="entry name" value="PPTA"/>
    <property type="match status" value="5"/>
</dbReference>
<keyword evidence="10" id="KW-0175">Coiled coil</keyword>
<gene>
    <name evidence="11" type="ORF">F5890DRAFT_1554283</name>
</gene>
<sequence length="437" mass="50931">MVGMNCPNLVHGVRRARQSKEALEAKRRKEQSKLRDYLALTDDVLTRVRIYSRYNAFDLTRREQKKRNEWSREALNATTQLLQVNPEFYTVWNYRRRILINGVFPESTPEQIKDLLTDDLSLTMEALKIHPKVYWIWTHRGWCLNNVPSRPGISDDGDPRGWEKELWNQELFVVEKLLDADPRNFHAWSYRRLVLESMPVPKLETSELAYTTRKIESNFSNFSAWHQRSKVLSSLWSQGKLDETKSKEEEFDLVHNAMYTDPKDQSVWIYHRWIIGSGDSRDILEREIAIIQSLLEEEPDSKWCMESLVHYKRLLLRNHASSVVTSTLTQDCIQLLDQLREVDPGRRARYYEIGDSGSGLTLTVTLIQHTSYIWFMSYFKRVLSIDNILNDKWRDKHWWAILLTLAIARLAAAAVQTTNAAAATATVGLRDGSLSGL</sequence>
<evidence type="ECO:0000256" key="3">
    <source>
        <dbReference type="ARBA" id="ARBA00014772"/>
    </source>
</evidence>
<evidence type="ECO:0000256" key="7">
    <source>
        <dbReference type="ARBA" id="ARBA00031267"/>
    </source>
</evidence>
<dbReference type="EC" id="2.5.1.60" evidence="2 9"/>
<evidence type="ECO:0000256" key="9">
    <source>
        <dbReference type="RuleBase" id="RU367120"/>
    </source>
</evidence>
<feature type="coiled-coil region" evidence="10">
    <location>
        <begin position="13"/>
        <end position="40"/>
    </location>
</feature>
<reference evidence="11" key="1">
    <citation type="submission" date="2022-08" db="EMBL/GenBank/DDBJ databases">
        <authorList>
            <consortium name="DOE Joint Genome Institute"/>
            <person name="Min B."/>
            <person name="Riley R."/>
            <person name="Sierra-Patev S."/>
            <person name="Naranjo-Ortiz M."/>
            <person name="Looney B."/>
            <person name="Konkel Z."/>
            <person name="Slot J.C."/>
            <person name="Sakamoto Y."/>
            <person name="Steenwyk J.L."/>
            <person name="Rokas A."/>
            <person name="Carro J."/>
            <person name="Camarero S."/>
            <person name="Ferreira P."/>
            <person name="Molpeceres G."/>
            <person name="Ruiz-Duenas F.J."/>
            <person name="Serrano A."/>
            <person name="Henrissat B."/>
            <person name="Drula E."/>
            <person name="Hughes K.W."/>
            <person name="Mata J.L."/>
            <person name="Ishikawa N.K."/>
            <person name="Vargas-Isla R."/>
            <person name="Ushijima S."/>
            <person name="Smith C.A."/>
            <person name="Ahrendt S."/>
            <person name="Andreopoulos W."/>
            <person name="He G."/>
            <person name="Labutti K."/>
            <person name="Lipzen A."/>
            <person name="Ng V."/>
            <person name="Sandor L."/>
            <person name="Barry K."/>
            <person name="Martinez A.T."/>
            <person name="Xiao Y."/>
            <person name="Gibbons J.G."/>
            <person name="Terashima K."/>
            <person name="Hibbett D.S."/>
            <person name="Grigoriev I.V."/>
        </authorList>
    </citation>
    <scope>NUCLEOTIDE SEQUENCE</scope>
    <source>
        <strain evidence="11">TFB7829</strain>
    </source>
</reference>
<evidence type="ECO:0000256" key="10">
    <source>
        <dbReference type="SAM" id="Coils"/>
    </source>
</evidence>
<evidence type="ECO:0000256" key="4">
    <source>
        <dbReference type="ARBA" id="ARBA00022602"/>
    </source>
</evidence>
<proteinExistence type="inferred from homology"/>
<dbReference type="EMBL" id="MU801997">
    <property type="protein sequence ID" value="KAJ3984175.1"/>
    <property type="molecule type" value="Genomic_DNA"/>
</dbReference>
<evidence type="ECO:0000313" key="11">
    <source>
        <dbReference type="EMBL" id="KAJ3984175.1"/>
    </source>
</evidence>
<evidence type="ECO:0000256" key="5">
    <source>
        <dbReference type="ARBA" id="ARBA00022679"/>
    </source>
</evidence>
<dbReference type="AlphaFoldDB" id="A0AA38URU3"/>
<evidence type="ECO:0000256" key="1">
    <source>
        <dbReference type="ARBA" id="ARBA00006734"/>
    </source>
</evidence>
<dbReference type="Gene3D" id="1.25.40.120">
    <property type="entry name" value="Protein prenylyltransferase"/>
    <property type="match status" value="1"/>
</dbReference>
<organism evidence="11 12">
    <name type="scientific">Lentinula detonsa</name>
    <dbReference type="NCBI Taxonomy" id="2804962"/>
    <lineage>
        <taxon>Eukaryota</taxon>
        <taxon>Fungi</taxon>
        <taxon>Dikarya</taxon>
        <taxon>Basidiomycota</taxon>
        <taxon>Agaricomycotina</taxon>
        <taxon>Agaricomycetes</taxon>
        <taxon>Agaricomycetidae</taxon>
        <taxon>Agaricales</taxon>
        <taxon>Marasmiineae</taxon>
        <taxon>Omphalotaceae</taxon>
        <taxon>Lentinula</taxon>
    </lineage>
</organism>
<accession>A0AA38URU3</accession>